<proteinExistence type="predicted"/>
<organism evidence="1">
    <name type="scientific">Arundo donax</name>
    <name type="common">Giant reed</name>
    <name type="synonym">Donax arundinaceus</name>
    <dbReference type="NCBI Taxonomy" id="35708"/>
    <lineage>
        <taxon>Eukaryota</taxon>
        <taxon>Viridiplantae</taxon>
        <taxon>Streptophyta</taxon>
        <taxon>Embryophyta</taxon>
        <taxon>Tracheophyta</taxon>
        <taxon>Spermatophyta</taxon>
        <taxon>Magnoliopsida</taxon>
        <taxon>Liliopsida</taxon>
        <taxon>Poales</taxon>
        <taxon>Poaceae</taxon>
        <taxon>PACMAD clade</taxon>
        <taxon>Arundinoideae</taxon>
        <taxon>Arundineae</taxon>
        <taxon>Arundo</taxon>
    </lineage>
</organism>
<dbReference type="AlphaFoldDB" id="A0A0A9H2C2"/>
<sequence>MSSRKHPATAYKATMLNVCDILNIELITARYMDVSM</sequence>
<dbReference type="EMBL" id="GBRH01166521">
    <property type="protein sequence ID" value="JAE31375.1"/>
    <property type="molecule type" value="Transcribed_RNA"/>
</dbReference>
<accession>A0A0A9H2C2</accession>
<reference evidence="1" key="1">
    <citation type="submission" date="2014-09" db="EMBL/GenBank/DDBJ databases">
        <authorList>
            <person name="Magalhaes I.L.F."/>
            <person name="Oliveira U."/>
            <person name="Santos F.R."/>
            <person name="Vidigal T.H.D.A."/>
            <person name="Brescovit A.D."/>
            <person name="Santos A.J."/>
        </authorList>
    </citation>
    <scope>NUCLEOTIDE SEQUENCE</scope>
    <source>
        <tissue evidence="1">Shoot tissue taken approximately 20 cm above the soil surface</tissue>
    </source>
</reference>
<evidence type="ECO:0000313" key="1">
    <source>
        <dbReference type="EMBL" id="JAE31375.1"/>
    </source>
</evidence>
<name>A0A0A9H2C2_ARUDO</name>
<protein>
    <submittedName>
        <fullName evidence="1">Uncharacterized protein</fullName>
    </submittedName>
</protein>
<reference evidence="1" key="2">
    <citation type="journal article" date="2015" name="Data Brief">
        <title>Shoot transcriptome of the giant reed, Arundo donax.</title>
        <authorList>
            <person name="Barrero R.A."/>
            <person name="Guerrero F.D."/>
            <person name="Moolhuijzen P."/>
            <person name="Goolsby J.A."/>
            <person name="Tidwell J."/>
            <person name="Bellgard S.E."/>
            <person name="Bellgard M.I."/>
        </authorList>
    </citation>
    <scope>NUCLEOTIDE SEQUENCE</scope>
    <source>
        <tissue evidence="1">Shoot tissue taken approximately 20 cm above the soil surface</tissue>
    </source>
</reference>